<reference evidence="1 2" key="1">
    <citation type="submission" date="2018-08" db="EMBL/GenBank/DDBJ databases">
        <title>Fulvimarina sp. 85, whole genome shotgun sequence.</title>
        <authorList>
            <person name="Tuo L."/>
        </authorList>
    </citation>
    <scope>NUCLEOTIDE SEQUENCE [LARGE SCALE GENOMIC DNA]</scope>
    <source>
        <strain evidence="1 2">85</strain>
    </source>
</reference>
<protein>
    <submittedName>
        <fullName evidence="1">Uncharacterized protein</fullName>
    </submittedName>
</protein>
<evidence type="ECO:0000313" key="2">
    <source>
        <dbReference type="Proteomes" id="UP000264310"/>
    </source>
</evidence>
<dbReference type="Proteomes" id="UP000264310">
    <property type="component" value="Unassembled WGS sequence"/>
</dbReference>
<keyword evidence="2" id="KW-1185">Reference proteome</keyword>
<evidence type="ECO:0000313" key="1">
    <source>
        <dbReference type="EMBL" id="RFC66437.1"/>
    </source>
</evidence>
<sequence length="155" mass="16168">MSGAYFDVESFTLKPMRLQDLPSANQTTGQVFFVSDAPGGASMMVSDGVNYRQFARGVQTALVQTNSQGKATWAFPVAFPSVPAVFPTVLNTGGGQPFLCEIETVSATGVTVALKRSRTLLNPILNLGALAGFDVFGGTVGANVGVYMLAIPLTA</sequence>
<dbReference type="AlphaFoldDB" id="A0A371XB26"/>
<proteinExistence type="predicted"/>
<comment type="caution">
    <text evidence="1">The sequence shown here is derived from an EMBL/GenBank/DDBJ whole genome shotgun (WGS) entry which is preliminary data.</text>
</comment>
<organism evidence="1 2">
    <name type="scientific">Fulvimarina endophytica</name>
    <dbReference type="NCBI Taxonomy" id="2293836"/>
    <lineage>
        <taxon>Bacteria</taxon>
        <taxon>Pseudomonadati</taxon>
        <taxon>Pseudomonadota</taxon>
        <taxon>Alphaproteobacteria</taxon>
        <taxon>Hyphomicrobiales</taxon>
        <taxon>Aurantimonadaceae</taxon>
        <taxon>Fulvimarina</taxon>
    </lineage>
</organism>
<dbReference type="RefSeq" id="WP_116681690.1">
    <property type="nucleotide sequence ID" value="NZ_QURL01000001.1"/>
</dbReference>
<accession>A0A371XB26</accession>
<gene>
    <name evidence="1" type="ORF">DYI37_03060</name>
</gene>
<name>A0A371XB26_9HYPH</name>
<dbReference type="EMBL" id="QURL01000001">
    <property type="protein sequence ID" value="RFC66437.1"/>
    <property type="molecule type" value="Genomic_DNA"/>
</dbReference>